<evidence type="ECO:0000256" key="10">
    <source>
        <dbReference type="SAM" id="MobiDB-lite"/>
    </source>
</evidence>
<dbReference type="GO" id="GO:0015031">
    <property type="term" value="P:protein transport"/>
    <property type="evidence" value="ECO:0007669"/>
    <property type="project" value="UniProtKB-KW"/>
</dbReference>
<evidence type="ECO:0000256" key="1">
    <source>
        <dbReference type="ARBA" id="ARBA00004383"/>
    </source>
</evidence>
<evidence type="ECO:0000256" key="2">
    <source>
        <dbReference type="ARBA" id="ARBA00006555"/>
    </source>
</evidence>
<keyword evidence="14" id="KW-1185">Reference proteome</keyword>
<organism evidence="12 14">
    <name type="scientific">Pedobacter hiemivivus</name>
    <dbReference type="NCBI Taxonomy" id="2530454"/>
    <lineage>
        <taxon>Bacteria</taxon>
        <taxon>Pseudomonadati</taxon>
        <taxon>Bacteroidota</taxon>
        <taxon>Sphingobacteriia</taxon>
        <taxon>Sphingobacteriales</taxon>
        <taxon>Sphingobacteriaceae</taxon>
        <taxon>Pedobacter</taxon>
    </lineage>
</organism>
<accession>A0A4R0MPN7</accession>
<keyword evidence="3" id="KW-0813">Transport</keyword>
<dbReference type="Proteomes" id="UP000291117">
    <property type="component" value="Unassembled WGS sequence"/>
</dbReference>
<gene>
    <name evidence="12" type="ORF">EZ444_21485</name>
    <name evidence="13" type="ORF">FBD94_17510</name>
</gene>
<evidence type="ECO:0000256" key="7">
    <source>
        <dbReference type="ARBA" id="ARBA00022927"/>
    </source>
</evidence>
<comment type="caution">
    <text evidence="12">The sequence shown here is derived from an EMBL/GenBank/DDBJ whole genome shotgun (WGS) entry which is preliminary data.</text>
</comment>
<evidence type="ECO:0000256" key="3">
    <source>
        <dbReference type="ARBA" id="ARBA00022448"/>
    </source>
</evidence>
<keyword evidence="5" id="KW-0997">Cell inner membrane</keyword>
<keyword evidence="4" id="KW-1003">Cell membrane</keyword>
<reference evidence="13 15" key="2">
    <citation type="submission" date="2019-04" db="EMBL/GenBank/DDBJ databases">
        <title>Pedobacter sp. RP-1-16 sp. nov., isolated from Arctic soil.</title>
        <authorList>
            <person name="Dahal R.H."/>
            <person name="Kim D.-U."/>
        </authorList>
    </citation>
    <scope>NUCLEOTIDE SEQUENCE [LARGE SCALE GENOMIC DNA]</scope>
    <source>
        <strain evidence="13 15">RP-1-16</strain>
    </source>
</reference>
<evidence type="ECO:0000313" key="15">
    <source>
        <dbReference type="Proteomes" id="UP000309594"/>
    </source>
</evidence>
<dbReference type="NCBIfam" id="TIGR01352">
    <property type="entry name" value="tonB_Cterm"/>
    <property type="match status" value="1"/>
</dbReference>
<feature type="compositionally biased region" description="Pro residues" evidence="10">
    <location>
        <begin position="82"/>
        <end position="98"/>
    </location>
</feature>
<dbReference type="InterPro" id="IPR006260">
    <property type="entry name" value="TonB/TolA_C"/>
</dbReference>
<dbReference type="GO" id="GO:0098797">
    <property type="term" value="C:plasma membrane protein complex"/>
    <property type="evidence" value="ECO:0007669"/>
    <property type="project" value="TreeGrafter"/>
</dbReference>
<evidence type="ECO:0000256" key="6">
    <source>
        <dbReference type="ARBA" id="ARBA00022692"/>
    </source>
</evidence>
<accession>A0A4U1G4L1</accession>
<dbReference type="EMBL" id="SJSM01000020">
    <property type="protein sequence ID" value="TCC88487.1"/>
    <property type="molecule type" value="Genomic_DNA"/>
</dbReference>
<evidence type="ECO:0000256" key="8">
    <source>
        <dbReference type="ARBA" id="ARBA00022989"/>
    </source>
</evidence>
<protein>
    <submittedName>
        <fullName evidence="12">Energy transducer TonB</fullName>
    </submittedName>
    <submittedName>
        <fullName evidence="13">TonB family protein</fullName>
    </submittedName>
</protein>
<keyword evidence="8" id="KW-1133">Transmembrane helix</keyword>
<sequence>MLGSKIDLFGNEWLDVVFDQKNKSYGAYALRRESSSNTLRALFIAGTLFILLFLSPKIISLIKGNDTIEDIPDKVTTVTVQSPPPVNPETPPPAAIEPPPARQNQIKFPPPIVVEDNKVIDTDPVQIKDLVDANTAQKDALGVPDGNIVIDGPQGKGPVGAGATEDNTVYEIFIALEVQPTFPGGMDKFYKYLSKSIRYPAMAQENNIQGKVYLSFIIEKNGTLTDIKVEKKVGYGIDEEAVRVLAASPKWVAGVQNGKFVRVKYNIPINFAMPQ</sequence>
<evidence type="ECO:0000259" key="11">
    <source>
        <dbReference type="PROSITE" id="PS52015"/>
    </source>
</evidence>
<dbReference type="Gene3D" id="3.30.1150.10">
    <property type="match status" value="1"/>
</dbReference>
<dbReference type="EMBL" id="SWDX01000007">
    <property type="protein sequence ID" value="TKC58641.1"/>
    <property type="molecule type" value="Genomic_DNA"/>
</dbReference>
<proteinExistence type="inferred from homology"/>
<keyword evidence="7" id="KW-0653">Protein transport</keyword>
<evidence type="ECO:0000256" key="5">
    <source>
        <dbReference type="ARBA" id="ARBA00022519"/>
    </source>
</evidence>
<dbReference type="GO" id="GO:0055085">
    <property type="term" value="P:transmembrane transport"/>
    <property type="evidence" value="ECO:0007669"/>
    <property type="project" value="InterPro"/>
</dbReference>
<dbReference type="PANTHER" id="PTHR33446:SF2">
    <property type="entry name" value="PROTEIN TONB"/>
    <property type="match status" value="1"/>
</dbReference>
<dbReference type="SUPFAM" id="SSF74653">
    <property type="entry name" value="TolA/TonB C-terminal domain"/>
    <property type="match status" value="1"/>
</dbReference>
<evidence type="ECO:0000313" key="14">
    <source>
        <dbReference type="Proteomes" id="UP000291117"/>
    </source>
</evidence>
<evidence type="ECO:0000256" key="4">
    <source>
        <dbReference type="ARBA" id="ARBA00022475"/>
    </source>
</evidence>
<reference evidence="12 14" key="1">
    <citation type="submission" date="2019-02" db="EMBL/GenBank/DDBJ databases">
        <title>Pedobacter sp. RP-3-8 sp. nov., isolated from Arctic soil.</title>
        <authorList>
            <person name="Dahal R.H."/>
        </authorList>
    </citation>
    <scope>NUCLEOTIDE SEQUENCE [LARGE SCALE GENOMIC DNA]</scope>
    <source>
        <strain evidence="12 14">RP-3-8</strain>
    </source>
</reference>
<dbReference type="GO" id="GO:0031992">
    <property type="term" value="F:energy transducer activity"/>
    <property type="evidence" value="ECO:0007669"/>
    <property type="project" value="TreeGrafter"/>
</dbReference>
<dbReference type="InterPro" id="IPR051045">
    <property type="entry name" value="TonB-dependent_transducer"/>
</dbReference>
<dbReference type="Proteomes" id="UP000309594">
    <property type="component" value="Unassembled WGS sequence"/>
</dbReference>
<keyword evidence="9" id="KW-0472">Membrane</keyword>
<comment type="similarity">
    <text evidence="2">Belongs to the TonB family.</text>
</comment>
<dbReference type="OrthoDB" id="649093at2"/>
<evidence type="ECO:0000313" key="13">
    <source>
        <dbReference type="EMBL" id="TKC58641.1"/>
    </source>
</evidence>
<dbReference type="Pfam" id="PF03544">
    <property type="entry name" value="TonB_C"/>
    <property type="match status" value="1"/>
</dbReference>
<evidence type="ECO:0000313" key="12">
    <source>
        <dbReference type="EMBL" id="TCC88487.1"/>
    </source>
</evidence>
<dbReference type="AlphaFoldDB" id="A0A4R0MPN7"/>
<comment type="subcellular location">
    <subcellularLocation>
        <location evidence="1">Cell inner membrane</location>
        <topology evidence="1">Single-pass membrane protein</topology>
        <orientation evidence="1">Periplasmic side</orientation>
    </subcellularLocation>
</comment>
<name>A0A4R0MPN7_9SPHI</name>
<feature type="domain" description="TonB C-terminal" evidence="11">
    <location>
        <begin position="184"/>
        <end position="275"/>
    </location>
</feature>
<keyword evidence="6" id="KW-0812">Transmembrane</keyword>
<dbReference type="InterPro" id="IPR037682">
    <property type="entry name" value="TonB_C"/>
</dbReference>
<evidence type="ECO:0000256" key="9">
    <source>
        <dbReference type="ARBA" id="ARBA00023136"/>
    </source>
</evidence>
<feature type="region of interest" description="Disordered" evidence="10">
    <location>
        <begin position="78"/>
        <end position="98"/>
    </location>
</feature>
<dbReference type="PANTHER" id="PTHR33446">
    <property type="entry name" value="PROTEIN TONB-RELATED"/>
    <property type="match status" value="1"/>
</dbReference>
<dbReference type="PROSITE" id="PS52015">
    <property type="entry name" value="TONB_CTD"/>
    <property type="match status" value="1"/>
</dbReference>